<keyword evidence="2" id="KW-1185">Reference proteome</keyword>
<protein>
    <submittedName>
        <fullName evidence="1">Uncharacterized protein</fullName>
    </submittedName>
</protein>
<gene>
    <name evidence="1" type="ORF">JOB18_008645</name>
</gene>
<sequence>MSASACRVTSFAARVFLYIEPLLQEIGNASILRKPFPLERDCQFKWDHLHAMISSNKKEEKIPVTVRRDSTLPAEQISFHAHHYNHTRLHPMALSAVVRPFSTEGNTRELIEHSLLTYNLFLVLPLRCIKPSEACLVSVETLHVIKFTRHAETIKEQQLKRRLSVVPVSFPLLQTTKQQRPSKLMAILDENAATSHARLPDIAASSKVVVVFLLLVSCRLRINASFYLSAEQGDSALNCISERVHCVTKKHTVASANGLLSSSLVPLVQRLLPRVSFPLAVSSDRHFTHTMKRAGGKVKKTGAARLTDCLGEGRERIAEEDRSVSASALSI</sequence>
<accession>A0AAV6R9Z5</accession>
<proteinExistence type="predicted"/>
<evidence type="ECO:0000313" key="1">
    <source>
        <dbReference type="EMBL" id="KAG7501865.1"/>
    </source>
</evidence>
<comment type="caution">
    <text evidence="1">The sequence shown here is derived from an EMBL/GenBank/DDBJ whole genome shotgun (WGS) entry which is preliminary data.</text>
</comment>
<reference evidence="1 2" key="1">
    <citation type="journal article" date="2021" name="Sci. Rep.">
        <title>Chromosome anchoring in Senegalese sole (Solea senegalensis) reveals sex-associated markers and genome rearrangements in flatfish.</title>
        <authorList>
            <person name="Guerrero-Cozar I."/>
            <person name="Gomez-Garrido J."/>
            <person name="Berbel C."/>
            <person name="Martinez-Blanch J.F."/>
            <person name="Alioto T."/>
            <person name="Claros M.G."/>
            <person name="Gagnaire P.A."/>
            <person name="Manchado M."/>
        </authorList>
    </citation>
    <scope>NUCLEOTIDE SEQUENCE [LARGE SCALE GENOMIC DNA]</scope>
    <source>
        <strain evidence="1">Sse05_10M</strain>
    </source>
</reference>
<organism evidence="1 2">
    <name type="scientific">Solea senegalensis</name>
    <name type="common">Senegalese sole</name>
    <dbReference type="NCBI Taxonomy" id="28829"/>
    <lineage>
        <taxon>Eukaryota</taxon>
        <taxon>Metazoa</taxon>
        <taxon>Chordata</taxon>
        <taxon>Craniata</taxon>
        <taxon>Vertebrata</taxon>
        <taxon>Euteleostomi</taxon>
        <taxon>Actinopterygii</taxon>
        <taxon>Neopterygii</taxon>
        <taxon>Teleostei</taxon>
        <taxon>Neoteleostei</taxon>
        <taxon>Acanthomorphata</taxon>
        <taxon>Carangaria</taxon>
        <taxon>Pleuronectiformes</taxon>
        <taxon>Pleuronectoidei</taxon>
        <taxon>Soleidae</taxon>
        <taxon>Solea</taxon>
    </lineage>
</organism>
<evidence type="ECO:0000313" key="2">
    <source>
        <dbReference type="Proteomes" id="UP000693946"/>
    </source>
</evidence>
<dbReference type="Proteomes" id="UP000693946">
    <property type="component" value="Linkage Group LG2"/>
</dbReference>
<dbReference type="AlphaFoldDB" id="A0AAV6R9Z5"/>
<dbReference type="EMBL" id="JAGKHQ010000012">
    <property type="protein sequence ID" value="KAG7501865.1"/>
    <property type="molecule type" value="Genomic_DNA"/>
</dbReference>
<name>A0AAV6R9Z5_SOLSE</name>